<keyword evidence="2" id="KW-1185">Reference proteome</keyword>
<dbReference type="AlphaFoldDB" id="A0A8S1DXT4"/>
<protein>
    <submittedName>
        <fullName evidence="1">Uncharacterized protein</fullName>
    </submittedName>
</protein>
<dbReference type="Gene3D" id="3.80.10.10">
    <property type="entry name" value="Ribonuclease Inhibitor"/>
    <property type="match status" value="1"/>
</dbReference>
<organism evidence="1 2">
    <name type="scientific">Cloeon dipterum</name>
    <dbReference type="NCBI Taxonomy" id="197152"/>
    <lineage>
        <taxon>Eukaryota</taxon>
        <taxon>Metazoa</taxon>
        <taxon>Ecdysozoa</taxon>
        <taxon>Arthropoda</taxon>
        <taxon>Hexapoda</taxon>
        <taxon>Insecta</taxon>
        <taxon>Pterygota</taxon>
        <taxon>Palaeoptera</taxon>
        <taxon>Ephemeroptera</taxon>
        <taxon>Pisciforma</taxon>
        <taxon>Baetidae</taxon>
        <taxon>Cloeon</taxon>
    </lineage>
</organism>
<gene>
    <name evidence="1" type="ORF">CLODIP_2_CD01963</name>
</gene>
<dbReference type="EMBL" id="CADEPI010000416">
    <property type="protein sequence ID" value="CAB3385498.1"/>
    <property type="molecule type" value="Genomic_DNA"/>
</dbReference>
<evidence type="ECO:0000313" key="2">
    <source>
        <dbReference type="Proteomes" id="UP000494165"/>
    </source>
</evidence>
<sequence length="546" mass="62465">MEDSRLKQSKTRVINMRRKRSLLDLTADEIGKNLRHYFKIVNGELKPPNLPINLLESLLRKLCAVRNEDYGELKSRIELLRSTLCPQTKNVLLLNLMSLHPATDRLLYKKVLKNLASRAPNIRSVTVESTDCKSRLFLFEQQFIDQIGKLGKLTSLEISSHQVCLSDLKELCRKLENLSRLNVIISFDCLVFEDVQGITSSFYRLQSFLFRHHPPDDMHSMEMVYRLMHVCIQHLPNLRHVGNDNFPPLRCLLQEDLPLVPSNLRHLSTFPGPIDLRLVFPHLVSLMVGFKAGCAYNDREIRPLLRFAKLEKLHLRNVPPKMILSQFLQAYGMNLTHLRIDSLNASPMDLSLKSTLKVCPQLESLVLRNVDLTDDSEDVNISPQLKSLHWWLMLSTKTATLSKILSASNLERISILCSRVLDANDLVKISSLIAKGQILRKLNSLHFYSHLDDSLEAMADLLKNASAYLPKLAFLRWDLQMSSAFWCNFVENHPKNARVADPSVKFFNYFGGFSRIFGAFENTQIKIGQPDGENSVTICMEGFVNL</sequence>
<name>A0A8S1DXT4_9INSE</name>
<reference evidence="1 2" key="1">
    <citation type="submission" date="2020-04" db="EMBL/GenBank/DDBJ databases">
        <authorList>
            <person name="Alioto T."/>
            <person name="Alioto T."/>
            <person name="Gomez Garrido J."/>
        </authorList>
    </citation>
    <scope>NUCLEOTIDE SEQUENCE [LARGE SCALE GENOMIC DNA]</scope>
</reference>
<proteinExistence type="predicted"/>
<evidence type="ECO:0000313" key="1">
    <source>
        <dbReference type="EMBL" id="CAB3385498.1"/>
    </source>
</evidence>
<comment type="caution">
    <text evidence="1">The sequence shown here is derived from an EMBL/GenBank/DDBJ whole genome shotgun (WGS) entry which is preliminary data.</text>
</comment>
<dbReference type="Proteomes" id="UP000494165">
    <property type="component" value="Unassembled WGS sequence"/>
</dbReference>
<dbReference type="SUPFAM" id="SSF52047">
    <property type="entry name" value="RNI-like"/>
    <property type="match status" value="1"/>
</dbReference>
<accession>A0A8S1DXT4</accession>
<dbReference type="InterPro" id="IPR032675">
    <property type="entry name" value="LRR_dom_sf"/>
</dbReference>